<dbReference type="InterPro" id="IPR007553">
    <property type="entry name" value="2-thiour_desulf"/>
</dbReference>
<dbReference type="PANTHER" id="PTHR30087:SF0">
    <property type="entry name" value="INNER MEMBRANE PROTEIN"/>
    <property type="match status" value="1"/>
</dbReference>
<evidence type="ECO:0000313" key="3">
    <source>
        <dbReference type="Proteomes" id="UP000184600"/>
    </source>
</evidence>
<keyword evidence="3" id="KW-1185">Reference proteome</keyword>
<dbReference type="PANTHER" id="PTHR30087">
    <property type="entry name" value="INNER MEMBRANE PROTEIN"/>
    <property type="match status" value="1"/>
</dbReference>
<protein>
    <recommendedName>
        <fullName evidence="1">DUF1722 domain-containing protein</fullName>
    </recommendedName>
</protein>
<dbReference type="Proteomes" id="UP000184600">
    <property type="component" value="Unassembled WGS sequence"/>
</dbReference>
<proteinExistence type="predicted"/>
<dbReference type="PIRSF" id="PIRSF037004">
    <property type="entry name" value="UCP037004"/>
    <property type="match status" value="1"/>
</dbReference>
<dbReference type="InterPro" id="IPR013560">
    <property type="entry name" value="DUF1722"/>
</dbReference>
<feature type="domain" description="DUF1722" evidence="1">
    <location>
        <begin position="195"/>
        <end position="311"/>
    </location>
</feature>
<accession>A0A1M7YPN8</accession>
<dbReference type="EMBL" id="FRFG01000005">
    <property type="protein sequence ID" value="SHO54584.1"/>
    <property type="molecule type" value="Genomic_DNA"/>
</dbReference>
<reference evidence="3" key="1">
    <citation type="submission" date="2016-12" db="EMBL/GenBank/DDBJ databases">
        <authorList>
            <person name="Rodrigo-Torres L."/>
            <person name="Arahal R.D."/>
            <person name="Lucena T."/>
        </authorList>
    </citation>
    <scope>NUCLEOTIDE SEQUENCE [LARGE SCALE GENOMIC DNA]</scope>
</reference>
<evidence type="ECO:0000313" key="2">
    <source>
        <dbReference type="EMBL" id="SHO54584.1"/>
    </source>
</evidence>
<name>A0A1M7YPN8_9VIBR</name>
<evidence type="ECO:0000259" key="1">
    <source>
        <dbReference type="Pfam" id="PF08349"/>
    </source>
</evidence>
<dbReference type="STRING" id="1117707.VQ7734_00298"/>
<gene>
    <name evidence="2" type="ORF">VQ7734_00298</name>
</gene>
<dbReference type="Pfam" id="PF08349">
    <property type="entry name" value="DUF1722"/>
    <property type="match status" value="1"/>
</dbReference>
<sequence>MVIVMTTKIPVGISGCVLGNKVRFDGGHKSNRFILDTLSEFFDFHPVCPEVEVGMGVPRPVIRLIELEGRTALVQSKNESVNYTDTMYRYAENKINTMQPKKLCGYVVASKSPTCGMQGVKVYQQGGVRKDGTGLYTAKLIEKMPWLPVEEDGRLNDPVLRENFIARVFCLYDLYQSVSDVPSPAEIIAFHSRYKFTLMAHDPLSYRALGQMVANIKDTDINEFFVQYRLGLMNALTKRASRKNATNVLMHIQGYFKPFLNPVQKKELTRLIHDYRQGVLPLLVPVTMIQHYLSQYPNAYIAQQQYLNPYPQGLKLRYGL</sequence>
<dbReference type="InterPro" id="IPR017087">
    <property type="entry name" value="UCP037004"/>
</dbReference>
<dbReference type="AlphaFoldDB" id="A0A1M7YPN8"/>
<dbReference type="Pfam" id="PF04463">
    <property type="entry name" value="2-thiour_desulf"/>
    <property type="match status" value="1"/>
</dbReference>
<organism evidence="2 3">
    <name type="scientific">Vibrio quintilis</name>
    <dbReference type="NCBI Taxonomy" id="1117707"/>
    <lineage>
        <taxon>Bacteria</taxon>
        <taxon>Pseudomonadati</taxon>
        <taxon>Pseudomonadota</taxon>
        <taxon>Gammaproteobacteria</taxon>
        <taxon>Vibrionales</taxon>
        <taxon>Vibrionaceae</taxon>
        <taxon>Vibrio</taxon>
    </lineage>
</organism>